<dbReference type="InterPro" id="IPR050471">
    <property type="entry name" value="AB_hydrolase"/>
</dbReference>
<name>A0ABZ1TSP5_9ACTN</name>
<dbReference type="InterPro" id="IPR000073">
    <property type="entry name" value="AB_hydrolase_1"/>
</dbReference>
<feature type="compositionally biased region" description="Pro residues" evidence="1">
    <location>
        <begin position="284"/>
        <end position="293"/>
    </location>
</feature>
<feature type="compositionally biased region" description="Basic and acidic residues" evidence="1">
    <location>
        <begin position="294"/>
        <end position="309"/>
    </location>
</feature>
<dbReference type="SUPFAM" id="SSF53474">
    <property type="entry name" value="alpha/beta-Hydrolases"/>
    <property type="match status" value="1"/>
</dbReference>
<dbReference type="Proteomes" id="UP001432222">
    <property type="component" value="Chromosome"/>
</dbReference>
<feature type="domain" description="AB hydrolase-1" evidence="2">
    <location>
        <begin position="22"/>
        <end position="260"/>
    </location>
</feature>
<dbReference type="PANTHER" id="PTHR43433:SF5">
    <property type="entry name" value="AB HYDROLASE-1 DOMAIN-CONTAINING PROTEIN"/>
    <property type="match status" value="1"/>
</dbReference>
<reference evidence="3" key="1">
    <citation type="submission" date="2022-10" db="EMBL/GenBank/DDBJ databases">
        <title>The complete genomes of actinobacterial strains from the NBC collection.</title>
        <authorList>
            <person name="Joergensen T.S."/>
            <person name="Alvarez Arevalo M."/>
            <person name="Sterndorff E.B."/>
            <person name="Faurdal D."/>
            <person name="Vuksanovic O."/>
            <person name="Mourched A.-S."/>
            <person name="Charusanti P."/>
            <person name="Shaw S."/>
            <person name="Blin K."/>
            <person name="Weber T."/>
        </authorList>
    </citation>
    <scope>NUCLEOTIDE SEQUENCE</scope>
    <source>
        <strain evidence="3">NBC_00222</strain>
    </source>
</reference>
<dbReference type="GO" id="GO:0016787">
    <property type="term" value="F:hydrolase activity"/>
    <property type="evidence" value="ECO:0007669"/>
    <property type="project" value="UniProtKB-KW"/>
</dbReference>
<dbReference type="PANTHER" id="PTHR43433">
    <property type="entry name" value="HYDROLASE, ALPHA/BETA FOLD FAMILY PROTEIN"/>
    <property type="match status" value="1"/>
</dbReference>
<dbReference type="Pfam" id="PF00561">
    <property type="entry name" value="Abhydrolase_1"/>
    <property type="match status" value="1"/>
</dbReference>
<accession>A0ABZ1TSP5</accession>
<sequence>MTTVAVRGTVLGIESFGDHDAPLVLLAGGPTMLSWPDALCERLAAGGRRVVRYDLRDSGESATADPQAPAYTLRDLAADAAALAHALGGAPAHLAGTGVGGMVAQVAALDHSEAFSALTLAGTRAVAPGPPDEDLPDHDRATMGRLFARPMPDWSDREAVAEFAATGASIRGDDPAAARERAARIWDRTPGTAPPVQMANQLGTVFTRLDCGPRWRERLPTIGLPALVVHGRHDPLFPLGNGEALAREIPGARLLVLDHAAIGIPDTATDAVAEAMLGLGRPTPATPPNPIPEDPPRGRRGGELADRPW</sequence>
<dbReference type="RefSeq" id="WP_328952671.1">
    <property type="nucleotide sequence ID" value="NZ_CP108110.1"/>
</dbReference>
<dbReference type="InterPro" id="IPR029058">
    <property type="entry name" value="AB_hydrolase_fold"/>
</dbReference>
<feature type="region of interest" description="Disordered" evidence="1">
    <location>
        <begin position="279"/>
        <end position="309"/>
    </location>
</feature>
<keyword evidence="3" id="KW-0378">Hydrolase</keyword>
<proteinExistence type="predicted"/>
<evidence type="ECO:0000313" key="4">
    <source>
        <dbReference type="Proteomes" id="UP001432222"/>
    </source>
</evidence>
<dbReference type="Gene3D" id="3.40.50.1820">
    <property type="entry name" value="alpha/beta hydrolase"/>
    <property type="match status" value="1"/>
</dbReference>
<keyword evidence="4" id="KW-1185">Reference proteome</keyword>
<protein>
    <submittedName>
        <fullName evidence="3">Alpha/beta fold hydrolase</fullName>
    </submittedName>
</protein>
<organism evidence="3 4">
    <name type="scientific">Kitasatospora purpeofusca</name>
    <dbReference type="NCBI Taxonomy" id="67352"/>
    <lineage>
        <taxon>Bacteria</taxon>
        <taxon>Bacillati</taxon>
        <taxon>Actinomycetota</taxon>
        <taxon>Actinomycetes</taxon>
        <taxon>Kitasatosporales</taxon>
        <taxon>Streptomycetaceae</taxon>
        <taxon>Kitasatospora</taxon>
    </lineage>
</organism>
<evidence type="ECO:0000256" key="1">
    <source>
        <dbReference type="SAM" id="MobiDB-lite"/>
    </source>
</evidence>
<dbReference type="EMBL" id="CP108110">
    <property type="protein sequence ID" value="WUQ81594.1"/>
    <property type="molecule type" value="Genomic_DNA"/>
</dbReference>
<evidence type="ECO:0000313" key="3">
    <source>
        <dbReference type="EMBL" id="WUQ81594.1"/>
    </source>
</evidence>
<evidence type="ECO:0000259" key="2">
    <source>
        <dbReference type="Pfam" id="PF00561"/>
    </source>
</evidence>
<gene>
    <name evidence="3" type="ORF">OHA16_00615</name>
</gene>